<organism evidence="7 8">
    <name type="scientific">Pseudomonas ekonensis</name>
    <dbReference type="NCBI Taxonomy" id="2842353"/>
    <lineage>
        <taxon>Bacteria</taxon>
        <taxon>Pseudomonadati</taxon>
        <taxon>Pseudomonadota</taxon>
        <taxon>Gammaproteobacteria</taxon>
        <taxon>Pseudomonadales</taxon>
        <taxon>Pseudomonadaceae</taxon>
        <taxon>Pseudomonas</taxon>
    </lineage>
</organism>
<proteinExistence type="inferred from homology"/>
<name>A0ABS6PD72_9PSED</name>
<keyword evidence="4" id="KW-0472">Membrane</keyword>
<evidence type="ECO:0000256" key="1">
    <source>
        <dbReference type="ARBA" id="ARBA00004442"/>
    </source>
</evidence>
<feature type="signal peptide" evidence="6">
    <location>
        <begin position="1"/>
        <end position="28"/>
    </location>
</feature>
<feature type="chain" id="PRO_5046032686" evidence="6">
    <location>
        <begin position="29"/>
        <end position="274"/>
    </location>
</feature>
<protein>
    <submittedName>
        <fullName evidence="7">MipA/OmpV family protein</fullName>
    </submittedName>
</protein>
<comment type="subcellular location">
    <subcellularLocation>
        <location evidence="1">Cell outer membrane</location>
    </subcellularLocation>
</comment>
<dbReference type="RefSeq" id="WP_217891993.1">
    <property type="nucleotide sequence ID" value="NZ_JAHSTS010000001.1"/>
</dbReference>
<keyword evidence="5" id="KW-0998">Cell outer membrane</keyword>
<dbReference type="Proteomes" id="UP000765224">
    <property type="component" value="Unassembled WGS sequence"/>
</dbReference>
<evidence type="ECO:0000256" key="3">
    <source>
        <dbReference type="ARBA" id="ARBA00022729"/>
    </source>
</evidence>
<comment type="similarity">
    <text evidence="2">Belongs to the MipA/OmpV family.</text>
</comment>
<comment type="caution">
    <text evidence="7">The sequence shown here is derived from an EMBL/GenBank/DDBJ whole genome shotgun (WGS) entry which is preliminary data.</text>
</comment>
<evidence type="ECO:0000313" key="7">
    <source>
        <dbReference type="EMBL" id="MBV4458403.1"/>
    </source>
</evidence>
<dbReference type="Pfam" id="PF06629">
    <property type="entry name" value="MipA"/>
    <property type="match status" value="1"/>
</dbReference>
<accession>A0ABS6PD72</accession>
<evidence type="ECO:0000256" key="2">
    <source>
        <dbReference type="ARBA" id="ARBA00005722"/>
    </source>
</evidence>
<dbReference type="EMBL" id="JAHSTS010000001">
    <property type="protein sequence ID" value="MBV4458403.1"/>
    <property type="molecule type" value="Genomic_DNA"/>
</dbReference>
<sequence>MRVINGLRKGLILSLTFNASLIATGVQADESRSGDASLWGDSTDVTLGLGAAYGPRYLGSENYTSTALPMLRVERGMFFFDLKEGLGLQWQSPSGFSASASIGQDTGRADGDSKYRYGSDKLKGMGEVGSSTVLNLHAAQQLTSWLALRAKAELRTGGEKRGDQYALGFESKLFDGDRDKVTWGFDAHAGNARFNQTYFGVTDQQSATSRFASYKADRGIYAYSSELTWMHAFDEHWSTIAGVELTHYTDQVRHSPIITKDTTAVSYLGVNYAF</sequence>
<reference evidence="7 8" key="1">
    <citation type="submission" date="2021-06" db="EMBL/GenBank/DDBJ databases">
        <title>Updating the genus Pseudomonas: Description of 43 new species and partition of the Pseudomonas putida group.</title>
        <authorList>
            <person name="Girard L."/>
            <person name="Lood C."/>
            <person name="Vandamme P."/>
            <person name="Rokni-Zadeh H."/>
            <person name="Van Noort V."/>
            <person name="Hofte M."/>
            <person name="Lavigne R."/>
            <person name="De Mot R."/>
        </authorList>
    </citation>
    <scope>NUCLEOTIDE SEQUENCE [LARGE SCALE GENOMIC DNA]</scope>
    <source>
        <strain evidence="7 8">COR58</strain>
    </source>
</reference>
<evidence type="ECO:0000256" key="4">
    <source>
        <dbReference type="ARBA" id="ARBA00023136"/>
    </source>
</evidence>
<keyword evidence="3 6" id="KW-0732">Signal</keyword>
<keyword evidence="8" id="KW-1185">Reference proteome</keyword>
<gene>
    <name evidence="7" type="ORF">KVG96_10610</name>
</gene>
<dbReference type="InterPro" id="IPR010583">
    <property type="entry name" value="MipA"/>
</dbReference>
<evidence type="ECO:0000256" key="5">
    <source>
        <dbReference type="ARBA" id="ARBA00023237"/>
    </source>
</evidence>
<dbReference type="PANTHER" id="PTHR38776">
    <property type="entry name" value="MLTA-INTERACTING PROTEIN-RELATED"/>
    <property type="match status" value="1"/>
</dbReference>
<evidence type="ECO:0000256" key="6">
    <source>
        <dbReference type="SAM" id="SignalP"/>
    </source>
</evidence>
<dbReference type="PANTHER" id="PTHR38776:SF1">
    <property type="entry name" value="MLTA-INTERACTING PROTEIN-RELATED"/>
    <property type="match status" value="1"/>
</dbReference>
<evidence type="ECO:0000313" key="8">
    <source>
        <dbReference type="Proteomes" id="UP000765224"/>
    </source>
</evidence>